<dbReference type="Gene3D" id="3.30.420.610">
    <property type="entry name" value="LOTUS domain-like"/>
    <property type="match status" value="1"/>
</dbReference>
<gene>
    <name evidence="4" type="ORF">LVY72_20875</name>
</gene>
<reference evidence="4" key="1">
    <citation type="submission" date="2022-01" db="EMBL/GenBank/DDBJ databases">
        <authorList>
            <person name="Jo J.-H."/>
            <person name="Im W.-T."/>
        </authorList>
    </citation>
    <scope>NUCLEOTIDE SEQUENCE</scope>
    <source>
        <strain evidence="4">I2-34</strain>
    </source>
</reference>
<dbReference type="CDD" id="cd11297">
    <property type="entry name" value="PIN_LabA-like_N_1"/>
    <property type="match status" value="1"/>
</dbReference>
<dbReference type="InterPro" id="IPR021139">
    <property type="entry name" value="NYN"/>
</dbReference>
<dbReference type="InterPro" id="IPR041966">
    <property type="entry name" value="LOTUS-like"/>
</dbReference>
<dbReference type="PANTHER" id="PTHR35811:SF1">
    <property type="entry name" value="HTH OST-TYPE DOMAIN-CONTAINING PROTEIN"/>
    <property type="match status" value="1"/>
</dbReference>
<dbReference type="Gene3D" id="3.40.50.1010">
    <property type="entry name" value="5'-nuclease"/>
    <property type="match status" value="1"/>
</dbReference>
<evidence type="ECO:0000313" key="5">
    <source>
        <dbReference type="Proteomes" id="UP001165368"/>
    </source>
</evidence>
<name>A0ABS9LCD1_9MICC</name>
<protein>
    <submittedName>
        <fullName evidence="4">NYN domain-containing protein</fullName>
    </submittedName>
</protein>
<feature type="region of interest" description="Disordered" evidence="1">
    <location>
        <begin position="163"/>
        <end position="182"/>
    </location>
</feature>
<evidence type="ECO:0000313" key="4">
    <source>
        <dbReference type="EMBL" id="MCG2624349.1"/>
    </source>
</evidence>
<evidence type="ECO:0000259" key="3">
    <source>
        <dbReference type="Pfam" id="PF12872"/>
    </source>
</evidence>
<organism evidence="4 5">
    <name type="scientific">Arthrobacter hankyongi</name>
    <dbReference type="NCBI Taxonomy" id="2904801"/>
    <lineage>
        <taxon>Bacteria</taxon>
        <taxon>Bacillati</taxon>
        <taxon>Actinomycetota</taxon>
        <taxon>Actinomycetes</taxon>
        <taxon>Micrococcales</taxon>
        <taxon>Micrococcaceae</taxon>
        <taxon>Arthrobacter</taxon>
    </lineage>
</organism>
<dbReference type="Proteomes" id="UP001165368">
    <property type="component" value="Unassembled WGS sequence"/>
</dbReference>
<evidence type="ECO:0000256" key="1">
    <source>
        <dbReference type="SAM" id="MobiDB-lite"/>
    </source>
</evidence>
<evidence type="ECO:0000259" key="2">
    <source>
        <dbReference type="Pfam" id="PF01936"/>
    </source>
</evidence>
<sequence length="253" mass="27180">MAIFVDMENLFGGYGRDVTAVPVGTIIKSIQGIVRKNGIGSLTATVRAFANWGRPDMAAYRRELLEHGVEPVQVYSFSSDIKNAADMELVVDALAVAYESSGVEVFVIVSGDGGFVPLIRRLHALGKYVVVATTNQENAGKPNSLLESAADEFHVLDVSGAAADARPRPSGTAVKPANRSPSVEEYRQAVKDLVARNSALRVNGAINGSALGNLLRQKWPSVDYKSFGYRSLGAFVEEYCDLKMWRPASAGAK</sequence>
<proteinExistence type="predicted"/>
<dbReference type="InterPro" id="IPR025605">
    <property type="entry name" value="OST-HTH/LOTUS_dom"/>
</dbReference>
<accession>A0ABS9LCD1</accession>
<dbReference type="Pfam" id="PF01936">
    <property type="entry name" value="NYN"/>
    <property type="match status" value="1"/>
</dbReference>
<dbReference type="EMBL" id="JAKLTQ010000023">
    <property type="protein sequence ID" value="MCG2624349.1"/>
    <property type="molecule type" value="Genomic_DNA"/>
</dbReference>
<comment type="caution">
    <text evidence="4">The sequence shown here is derived from an EMBL/GenBank/DDBJ whole genome shotgun (WGS) entry which is preliminary data.</text>
</comment>
<dbReference type="RefSeq" id="WP_237826134.1">
    <property type="nucleotide sequence ID" value="NZ_JAKLTQ010000023.1"/>
</dbReference>
<dbReference type="PANTHER" id="PTHR35811">
    <property type="entry name" value="SLR1870 PROTEIN"/>
    <property type="match status" value="1"/>
</dbReference>
<dbReference type="Pfam" id="PF12872">
    <property type="entry name" value="OST-HTH"/>
    <property type="match status" value="1"/>
</dbReference>
<feature type="domain" description="NYN" evidence="2">
    <location>
        <begin position="2"/>
        <end position="156"/>
    </location>
</feature>
<feature type="domain" description="HTH OST-type" evidence="3">
    <location>
        <begin position="196"/>
        <end position="242"/>
    </location>
</feature>
<keyword evidence="5" id="KW-1185">Reference proteome</keyword>